<dbReference type="EMBL" id="FR695873">
    <property type="protein sequence ID" value="CBX29881.1"/>
    <property type="molecule type" value="Genomic_DNA"/>
</dbReference>
<evidence type="ECO:0000313" key="1">
    <source>
        <dbReference type="EMBL" id="CBX29881.1"/>
    </source>
</evidence>
<gene>
    <name evidence="1" type="ORF">N47_F15760</name>
</gene>
<organism evidence="1">
    <name type="scientific">uncultured Desulfobacterium sp</name>
    <dbReference type="NCBI Taxonomy" id="201089"/>
    <lineage>
        <taxon>Bacteria</taxon>
        <taxon>Pseudomonadati</taxon>
        <taxon>Thermodesulfobacteriota</taxon>
        <taxon>Desulfobacteria</taxon>
        <taxon>Desulfobacterales</taxon>
        <taxon>Desulfobacteriaceae</taxon>
        <taxon>Desulfobacterium</taxon>
        <taxon>environmental samples</taxon>
    </lineage>
</organism>
<protein>
    <submittedName>
        <fullName evidence="1">Uncharacterized protein</fullName>
    </submittedName>
</protein>
<name>E1YH37_9BACT</name>
<accession>E1YH37</accession>
<dbReference type="AlphaFoldDB" id="E1YH37"/>
<proteinExistence type="predicted"/>
<reference evidence="1" key="1">
    <citation type="journal article" date="2011" name="Environ. Microbiol.">
        <title>Genomic insights into the metabolic potential of the polycyclic aromatic hydrocarbon degrading sulfate-reducing Deltaproteobacterium N47.</title>
        <authorList>
            <person name="Bergmann F."/>
            <person name="Selesi D."/>
            <person name="Weinmaier T."/>
            <person name="Tischler P."/>
            <person name="Rattei T."/>
            <person name="Meckenstock R.U."/>
        </authorList>
    </citation>
    <scope>NUCLEOTIDE SEQUENCE</scope>
</reference>
<sequence>MSVCIIDQKGKLKVHQNINTDFELLFEIVFPLEYALYMKAIQGGKTKREYI</sequence>